<accession>A0A8H3QLR7</accession>
<organism evidence="1 2">
    <name type="scientific">Rhizophagus clarus</name>
    <dbReference type="NCBI Taxonomy" id="94130"/>
    <lineage>
        <taxon>Eukaryota</taxon>
        <taxon>Fungi</taxon>
        <taxon>Fungi incertae sedis</taxon>
        <taxon>Mucoromycota</taxon>
        <taxon>Glomeromycotina</taxon>
        <taxon>Glomeromycetes</taxon>
        <taxon>Glomerales</taxon>
        <taxon>Glomeraceae</taxon>
        <taxon>Rhizophagus</taxon>
    </lineage>
</organism>
<reference evidence="1" key="1">
    <citation type="submission" date="2019-10" db="EMBL/GenBank/DDBJ databases">
        <title>Conservation and host-specific expression of non-tandemly repeated heterogenous ribosome RNA gene in arbuscular mycorrhizal fungi.</title>
        <authorList>
            <person name="Maeda T."/>
            <person name="Kobayashi Y."/>
            <person name="Nakagawa T."/>
            <person name="Ezawa T."/>
            <person name="Yamaguchi K."/>
            <person name="Bino T."/>
            <person name="Nishimoto Y."/>
            <person name="Shigenobu S."/>
            <person name="Kawaguchi M."/>
        </authorList>
    </citation>
    <scope>NUCLEOTIDE SEQUENCE</scope>
    <source>
        <strain evidence="1">HR1</strain>
    </source>
</reference>
<dbReference type="AlphaFoldDB" id="A0A8H3QLR7"/>
<evidence type="ECO:0000313" key="1">
    <source>
        <dbReference type="EMBL" id="GES81214.1"/>
    </source>
</evidence>
<comment type="caution">
    <text evidence="1">The sequence shown here is derived from an EMBL/GenBank/DDBJ whole genome shotgun (WGS) entry which is preliminary data.</text>
</comment>
<gene>
    <name evidence="1" type="ORF">RCL2_000846800</name>
</gene>
<proteinExistence type="predicted"/>
<sequence length="80" mass="9449">MAHEISNLFFIFCKKTKKELEKKSIIKKTPSKVLNIFDLIDHDIFLIMGRSFDMTTIFVLRVQRAQNGNWKPEIFDSITE</sequence>
<dbReference type="Proteomes" id="UP000615446">
    <property type="component" value="Unassembled WGS sequence"/>
</dbReference>
<evidence type="ECO:0000313" key="2">
    <source>
        <dbReference type="Proteomes" id="UP000615446"/>
    </source>
</evidence>
<name>A0A8H3QLR7_9GLOM</name>
<protein>
    <submittedName>
        <fullName evidence="1">Uncharacterized protein</fullName>
    </submittedName>
</protein>
<dbReference type="EMBL" id="BLAL01000053">
    <property type="protein sequence ID" value="GES81214.1"/>
    <property type="molecule type" value="Genomic_DNA"/>
</dbReference>